<dbReference type="AlphaFoldDB" id="A0AAI9HZB2"/>
<accession>A0AAI9HZB2</accession>
<evidence type="ECO:0000313" key="2">
    <source>
        <dbReference type="EMBL" id="EMP9432906.1"/>
    </source>
</evidence>
<name>A0AAI9HZB2_PROST</name>
<dbReference type="InterPro" id="IPR029057">
    <property type="entry name" value="PRTase-like"/>
</dbReference>
<dbReference type="Pfam" id="PF00156">
    <property type="entry name" value="Pribosyltran"/>
    <property type="match status" value="1"/>
</dbReference>
<organism evidence="2">
    <name type="scientific">Providencia stuartii</name>
    <dbReference type="NCBI Taxonomy" id="588"/>
    <lineage>
        <taxon>Bacteria</taxon>
        <taxon>Pseudomonadati</taxon>
        <taxon>Pseudomonadota</taxon>
        <taxon>Gammaproteobacteria</taxon>
        <taxon>Enterobacterales</taxon>
        <taxon>Morganellaceae</taxon>
        <taxon>Providencia</taxon>
    </lineage>
</organism>
<gene>
    <name evidence="2" type="ORF">JRA39_001955</name>
</gene>
<dbReference type="InterPro" id="IPR000836">
    <property type="entry name" value="PRTase_dom"/>
</dbReference>
<proteinExistence type="predicted"/>
<comment type="caution">
    <text evidence="2">The sequence shown here is derived from an EMBL/GenBank/DDBJ whole genome shotgun (WGS) entry which is preliminary data.</text>
</comment>
<sequence>MSQLFSVSAENISLLGSLISPVTNARFYKAYRYLPKLFYYENGVINSRGEVYYQKLNCNQIIYQLMELKNQYLMVPDIESEKVIKYVIADHMFSKLLRMLDFIIGNNDEDRDVINGYIKAIDWCATVIINFIMGTDLPKYLGEMESLSINSNLGLKYPREQIEGDNHFISLTSALWLTEQYDYIVGIALGGVGCSALISCYLKKPLGIIKLSHYDEVNINKKTPFYRSWEGAGKILLVDDNCGSGRTLSHAKKYLKQVTMNDISTFATELHWEKFFRKKVYQHPENIFNPKTLTELSPWCFRHFELINLLRKKEKYHTETARITTADWIDYSLTIISLLEKILPEEKYLLNLKSKFELFMINNQ</sequence>
<reference evidence="2" key="1">
    <citation type="submission" date="2024-02" db="EMBL/GenBank/DDBJ databases">
        <authorList>
            <consortium name="Clinical and Environmental Microbiology Branch: Whole genome sequencing antimicrobial resistance pathogens in the healthcare setting"/>
        </authorList>
    </citation>
    <scope>NUCLEOTIDE SEQUENCE</scope>
    <source>
        <strain evidence="2">2020GO-00142</strain>
    </source>
</reference>
<dbReference type="SUPFAM" id="SSF53271">
    <property type="entry name" value="PRTase-like"/>
    <property type="match status" value="1"/>
</dbReference>
<dbReference type="CDD" id="cd06223">
    <property type="entry name" value="PRTases_typeI"/>
    <property type="match status" value="1"/>
</dbReference>
<evidence type="ECO:0000259" key="1">
    <source>
        <dbReference type="Pfam" id="PF00156"/>
    </source>
</evidence>
<dbReference type="EMBL" id="AAZDVE040000012">
    <property type="protein sequence ID" value="EMP9432906.1"/>
    <property type="molecule type" value="Genomic_DNA"/>
</dbReference>
<feature type="domain" description="Phosphoribosyltransferase" evidence="1">
    <location>
        <begin position="179"/>
        <end position="264"/>
    </location>
</feature>
<dbReference type="Gene3D" id="3.40.50.2020">
    <property type="match status" value="1"/>
</dbReference>
<protein>
    <recommendedName>
        <fullName evidence="1">Phosphoribosyltransferase domain-containing protein</fullName>
    </recommendedName>
</protein>